<keyword evidence="2" id="KW-1185">Reference proteome</keyword>
<dbReference type="EMBL" id="CP071527">
    <property type="protein sequence ID" value="USQ14718.1"/>
    <property type="molecule type" value="Genomic_DNA"/>
</dbReference>
<organism evidence="1 2">
    <name type="scientific">Legionella lytica</name>
    <dbReference type="NCBI Taxonomy" id="96232"/>
    <lineage>
        <taxon>Bacteria</taxon>
        <taxon>Pseudomonadati</taxon>
        <taxon>Pseudomonadota</taxon>
        <taxon>Gammaproteobacteria</taxon>
        <taxon>Legionellales</taxon>
        <taxon>Legionellaceae</taxon>
        <taxon>Legionella</taxon>
    </lineage>
</organism>
<name>A0ABY4YAN7_9GAMM</name>
<dbReference type="Proteomes" id="UP001057474">
    <property type="component" value="Chromosome"/>
</dbReference>
<evidence type="ECO:0000313" key="2">
    <source>
        <dbReference type="Proteomes" id="UP001057474"/>
    </source>
</evidence>
<reference evidence="1" key="1">
    <citation type="submission" date="2021-03" db="EMBL/GenBank/DDBJ databases">
        <title>Legionella lytica PCM 2298.</title>
        <authorList>
            <person name="Koper P."/>
        </authorList>
    </citation>
    <scope>NUCLEOTIDE SEQUENCE</scope>
    <source>
        <strain evidence="1">PCM 2298</strain>
    </source>
</reference>
<gene>
    <name evidence="1" type="ORF">J2N86_05285</name>
</gene>
<proteinExistence type="predicted"/>
<protein>
    <submittedName>
        <fullName evidence="1">Uncharacterized protein</fullName>
    </submittedName>
</protein>
<accession>A0ABY4YAN7</accession>
<evidence type="ECO:0000313" key="1">
    <source>
        <dbReference type="EMBL" id="USQ14718.1"/>
    </source>
</evidence>
<dbReference type="RefSeq" id="WP_252581386.1">
    <property type="nucleotide sequence ID" value="NZ_CP071527.1"/>
</dbReference>
<sequence>MEESLTSTSPDRCEQLVTFLVKRWERIIDSDAQYLHDFENPINELCISIAQLLNNQHYLAFLMPTLLNDQVLYLTSGYDEAGVDLKEVILSDDNSALIHIGDVLDFCQLDGTLKHNSLLNGKQRTLSKGEATRLLTRDTAVADYYLSLSARVRYRLNGDTVGAALNRLIDGLCQGGRRFNGEEYNAGEAANIAIIEFFDFFALLPEDVQQQVRKTYIEDENTEEDVISLGKLFQYLSHQDTLVKYERDMGLESEWRMNSMDVSLEEYIEENAAVEGHAEEEESEEDDELSVAFCVELIANDIERVLKEHPELYEISPQTDFVKQSLEQLDDNIRINREQYQIAIQTLCKHPAYKKKEFDLNALIEEISVSPNFKMISEQVYFIINKLFLNKPLGEDKSAVTRAFFAHLIQNYNEQFLKTVFSRLTKTTKIFFNAQSGLDFDPDDNYTPYFLRPRKTRIPRPLDEVDNDLDAGTMRDDIFRHGR</sequence>